<accession>A0AA86Q881</accession>
<dbReference type="AlphaFoldDB" id="A0AA86Q881"/>
<evidence type="ECO:0000313" key="1">
    <source>
        <dbReference type="EMBL" id="CAI9951277.1"/>
    </source>
</evidence>
<sequence length="109" mass="12905">MLDTEVKFKTQFGYNTRVLLLIYFKDNKIVHTIKLNDSTFTLKTIPKYQYVQLDITKEQKKSDKGSYYPQSFTEPIDEKDIAVLKLKDMKRQITKPETVSQYADLRICE</sequence>
<evidence type="ECO:0000313" key="2">
    <source>
        <dbReference type="EMBL" id="CAL6053830.1"/>
    </source>
</evidence>
<protein>
    <submittedName>
        <fullName evidence="2">Hypothetical_protein</fullName>
    </submittedName>
</protein>
<reference evidence="2 3" key="2">
    <citation type="submission" date="2024-07" db="EMBL/GenBank/DDBJ databases">
        <authorList>
            <person name="Akdeniz Z."/>
        </authorList>
    </citation>
    <scope>NUCLEOTIDE SEQUENCE [LARGE SCALE GENOMIC DNA]</scope>
</reference>
<name>A0AA86Q881_9EUKA</name>
<dbReference type="EMBL" id="CAXDID020000199">
    <property type="protein sequence ID" value="CAL6053830.1"/>
    <property type="molecule type" value="Genomic_DNA"/>
</dbReference>
<proteinExistence type="predicted"/>
<keyword evidence="3" id="KW-1185">Reference proteome</keyword>
<organism evidence="1">
    <name type="scientific">Hexamita inflata</name>
    <dbReference type="NCBI Taxonomy" id="28002"/>
    <lineage>
        <taxon>Eukaryota</taxon>
        <taxon>Metamonada</taxon>
        <taxon>Diplomonadida</taxon>
        <taxon>Hexamitidae</taxon>
        <taxon>Hexamitinae</taxon>
        <taxon>Hexamita</taxon>
    </lineage>
</organism>
<dbReference type="Proteomes" id="UP001642409">
    <property type="component" value="Unassembled WGS sequence"/>
</dbReference>
<reference evidence="1" key="1">
    <citation type="submission" date="2023-06" db="EMBL/GenBank/DDBJ databases">
        <authorList>
            <person name="Kurt Z."/>
        </authorList>
    </citation>
    <scope>NUCLEOTIDE SEQUENCE</scope>
</reference>
<dbReference type="EMBL" id="CATOUU010000823">
    <property type="protein sequence ID" value="CAI9951277.1"/>
    <property type="molecule type" value="Genomic_DNA"/>
</dbReference>
<gene>
    <name evidence="1" type="ORF">HINF_LOCUS38922</name>
    <name evidence="2" type="ORF">HINF_LOCUS45686</name>
</gene>
<comment type="caution">
    <text evidence="1">The sequence shown here is derived from an EMBL/GenBank/DDBJ whole genome shotgun (WGS) entry which is preliminary data.</text>
</comment>
<evidence type="ECO:0000313" key="3">
    <source>
        <dbReference type="Proteomes" id="UP001642409"/>
    </source>
</evidence>